<evidence type="ECO:0000256" key="8">
    <source>
        <dbReference type="ARBA" id="ARBA00022842"/>
    </source>
</evidence>
<dbReference type="CDD" id="cd05402">
    <property type="entry name" value="NT_PAP_TUTase"/>
    <property type="match status" value="1"/>
</dbReference>
<dbReference type="InterPro" id="IPR000504">
    <property type="entry name" value="RRM_dom"/>
</dbReference>
<keyword evidence="6" id="KW-0548">Nucleotidyltransferase</keyword>
<evidence type="ECO:0000256" key="1">
    <source>
        <dbReference type="ARBA" id="ARBA00001936"/>
    </source>
</evidence>
<dbReference type="PANTHER" id="PTHR12271">
    <property type="entry name" value="POLY A POLYMERASE CID PAP -RELATED"/>
    <property type="match status" value="1"/>
</dbReference>
<dbReference type="GO" id="GO:0046872">
    <property type="term" value="F:metal ion binding"/>
    <property type="evidence" value="ECO:0007669"/>
    <property type="project" value="UniProtKB-KW"/>
</dbReference>
<dbReference type="EMBL" id="JBEDNZ010000015">
    <property type="protein sequence ID" value="KAL0829465.1"/>
    <property type="molecule type" value="Genomic_DNA"/>
</dbReference>
<dbReference type="Proteomes" id="UP001549921">
    <property type="component" value="Unassembled WGS sequence"/>
</dbReference>
<dbReference type="AlphaFoldDB" id="A0ABD0SUQ7"/>
<feature type="compositionally biased region" description="Pro residues" evidence="13">
    <location>
        <begin position="86"/>
        <end position="95"/>
    </location>
</feature>
<dbReference type="GO" id="GO:0003723">
    <property type="term" value="F:RNA binding"/>
    <property type="evidence" value="ECO:0007669"/>
    <property type="project" value="UniProtKB-KW"/>
</dbReference>
<dbReference type="InterPro" id="IPR054708">
    <property type="entry name" value="MTPAP-like_central"/>
</dbReference>
<evidence type="ECO:0000256" key="6">
    <source>
        <dbReference type="ARBA" id="ARBA00022695"/>
    </source>
</evidence>
<comment type="catalytic activity">
    <reaction evidence="12">
        <text>RNA(n) + UTP = RNA(n)-3'-uridine ribonucleotide + diphosphate</text>
        <dbReference type="Rhea" id="RHEA:14785"/>
        <dbReference type="Rhea" id="RHEA-COMP:14527"/>
        <dbReference type="Rhea" id="RHEA-COMP:17348"/>
        <dbReference type="ChEBI" id="CHEBI:33019"/>
        <dbReference type="ChEBI" id="CHEBI:46398"/>
        <dbReference type="ChEBI" id="CHEBI:140395"/>
        <dbReference type="ChEBI" id="CHEBI:173116"/>
        <dbReference type="EC" id="2.7.7.52"/>
    </reaction>
</comment>
<feature type="compositionally biased region" description="Pro residues" evidence="13">
    <location>
        <begin position="27"/>
        <end position="36"/>
    </location>
</feature>
<dbReference type="Gene3D" id="3.30.70.330">
    <property type="match status" value="1"/>
</dbReference>
<dbReference type="SMART" id="SM00360">
    <property type="entry name" value="RRM"/>
    <property type="match status" value="1"/>
</dbReference>
<keyword evidence="9" id="KW-0694">RNA-binding</keyword>
<evidence type="ECO:0000256" key="13">
    <source>
        <dbReference type="SAM" id="MobiDB-lite"/>
    </source>
</evidence>
<feature type="region of interest" description="Disordered" evidence="13">
    <location>
        <begin position="1"/>
        <end position="137"/>
    </location>
</feature>
<dbReference type="InterPro" id="IPR035979">
    <property type="entry name" value="RBD_domain_sf"/>
</dbReference>
<evidence type="ECO:0000256" key="10">
    <source>
        <dbReference type="ARBA" id="ARBA00030790"/>
    </source>
</evidence>
<dbReference type="SUPFAM" id="SSF81631">
    <property type="entry name" value="PAP/OAS1 substrate-binding domain"/>
    <property type="match status" value="1"/>
</dbReference>
<dbReference type="InterPro" id="IPR012677">
    <property type="entry name" value="Nucleotide-bd_a/b_plait_sf"/>
</dbReference>
<dbReference type="Pfam" id="PF03828">
    <property type="entry name" value="PAP_assoc"/>
    <property type="match status" value="1"/>
</dbReference>
<evidence type="ECO:0000256" key="9">
    <source>
        <dbReference type="ARBA" id="ARBA00022884"/>
    </source>
</evidence>
<dbReference type="InterPro" id="IPR043519">
    <property type="entry name" value="NT_sf"/>
</dbReference>
<evidence type="ECO:0000256" key="4">
    <source>
        <dbReference type="ARBA" id="ARBA00021679"/>
    </source>
</evidence>
<evidence type="ECO:0000256" key="5">
    <source>
        <dbReference type="ARBA" id="ARBA00022679"/>
    </source>
</evidence>
<evidence type="ECO:0000256" key="11">
    <source>
        <dbReference type="ARBA" id="ARBA00033036"/>
    </source>
</evidence>
<dbReference type="EC" id="2.7.7.52" evidence="3"/>
<evidence type="ECO:0000313" key="15">
    <source>
        <dbReference type="EMBL" id="KAL0829464.1"/>
    </source>
</evidence>
<dbReference type="GO" id="GO:1990817">
    <property type="term" value="F:poly(A) RNA polymerase activity"/>
    <property type="evidence" value="ECO:0007669"/>
    <property type="project" value="UniProtKB-ARBA"/>
</dbReference>
<gene>
    <name evidence="15" type="ORF">ABMA28_004228</name>
</gene>
<protein>
    <recommendedName>
        <fullName evidence="4">Speckle targeted PIP5K1A-regulated poly(A) polymerase</fullName>
        <ecNumber evidence="3">2.7.7.52</ecNumber>
    </recommendedName>
    <alternativeName>
        <fullName evidence="10">RNA-binding motif protein 21</fullName>
    </alternativeName>
    <alternativeName>
        <fullName evidence="11">U6 snRNA-specific terminal uridylyltransferase 1</fullName>
    </alternativeName>
</protein>
<dbReference type="EMBL" id="JBEDNZ010000015">
    <property type="protein sequence ID" value="KAL0829464.1"/>
    <property type="molecule type" value="Genomic_DNA"/>
</dbReference>
<feature type="compositionally biased region" description="Polar residues" evidence="13">
    <location>
        <begin position="51"/>
        <end position="62"/>
    </location>
</feature>
<keyword evidence="7" id="KW-0479">Metal-binding</keyword>
<feature type="compositionally biased region" description="Low complexity" evidence="13">
    <location>
        <begin position="8"/>
        <end position="26"/>
    </location>
</feature>
<dbReference type="InterPro" id="IPR002058">
    <property type="entry name" value="PAP_assoc"/>
</dbReference>
<dbReference type="Gene3D" id="1.10.1410.10">
    <property type="match status" value="1"/>
</dbReference>
<evidence type="ECO:0000256" key="3">
    <source>
        <dbReference type="ARBA" id="ARBA00012472"/>
    </source>
</evidence>
<dbReference type="Gene3D" id="3.30.460.10">
    <property type="entry name" value="Beta Polymerase, domain 2"/>
    <property type="match status" value="1"/>
</dbReference>
<evidence type="ECO:0000256" key="12">
    <source>
        <dbReference type="ARBA" id="ARBA00049105"/>
    </source>
</evidence>
<name>A0ABD0SUQ7_LOXSC</name>
<sequence>MESAQAEPSATTSIPSPAIIPASAPKIAPPPFPTTPVGPKIAASAPKPFPSTANVATATAQTMPDMGTPVPRVTVLPTTPGQAPKPAGPATPRPNPAHVRANQTPQSAGRGRNDGSPRHHQRKPRRTSGDRNLNKEEDPLRVLVTGFPQYSQAQDISRVFVKFGNVKVENISSKVATLVYTSAEEAKAAIQASKKVNVYGEFLTVRPYSEQRAADLTNRATLPKLDFTRTKQKSVPLDPKQIDFSGDFNKQLERILAGVRLTQEDVSALSTLYTDVEHALQAQWPGCSAIPFGSITTGLGVKTSDADCFVHIPPQFRHPGNNYVMKAKRILQQYPDVFAEILSIPRANTPIVKFFHIPTATNCDLTFKTPLGAQNSKLVAFMLHADPRLIPMAVAIKYWAKVHDFSGTGKLTNYALTLLIIFYLQQPPRSLLPSVAWLQRDPRHDLLVDHWNTGFDACGKDSLPPTTNTSSISELLGGFFEYYSMFNFEEMVVCTYLGTPLKKDVFMDLNQLPNEFHRYKNNVMTNRALPMRFNTAVCVQDPFEQCHNVASAINGRLAAEIKAYFKFAANAYEKEKLNNCQNFFETILLQKPKIIRAKLHPEYRVNLFPRIIVTIINPDWKPIVRDIVFTIFEQMLKIKLGKVEEKVNMDTKKEKEKYMGTITRAIWKRKQFTRLYSVMDLPFVEKQTKITEEILQVDKEVFSVQFQVTLTFCHAPRSAVVGVRLGAGDAPAFREFGKFFISVMQGWFLSLLRPHARAPDQDTAAKIADTIRAVESADAADGASDSDSSPARDAAADEQSPV</sequence>
<dbReference type="CDD" id="cd00590">
    <property type="entry name" value="RRM_SF"/>
    <property type="match status" value="1"/>
</dbReference>
<organism evidence="15 16">
    <name type="scientific">Loxostege sticticalis</name>
    <name type="common">Beet webworm moth</name>
    <dbReference type="NCBI Taxonomy" id="481309"/>
    <lineage>
        <taxon>Eukaryota</taxon>
        <taxon>Metazoa</taxon>
        <taxon>Ecdysozoa</taxon>
        <taxon>Arthropoda</taxon>
        <taxon>Hexapoda</taxon>
        <taxon>Insecta</taxon>
        <taxon>Pterygota</taxon>
        <taxon>Neoptera</taxon>
        <taxon>Endopterygota</taxon>
        <taxon>Lepidoptera</taxon>
        <taxon>Glossata</taxon>
        <taxon>Ditrysia</taxon>
        <taxon>Pyraloidea</taxon>
        <taxon>Crambidae</taxon>
        <taxon>Pyraustinae</taxon>
        <taxon>Loxostege</taxon>
    </lineage>
</organism>
<evidence type="ECO:0000259" key="14">
    <source>
        <dbReference type="SMART" id="SM00360"/>
    </source>
</evidence>
<dbReference type="SUPFAM" id="SSF81301">
    <property type="entry name" value="Nucleotidyltransferase"/>
    <property type="match status" value="1"/>
</dbReference>
<dbReference type="SUPFAM" id="SSF54928">
    <property type="entry name" value="RNA-binding domain, RBD"/>
    <property type="match status" value="1"/>
</dbReference>
<comment type="cofactor">
    <cofactor evidence="1">
        <name>Mn(2+)</name>
        <dbReference type="ChEBI" id="CHEBI:29035"/>
    </cofactor>
</comment>
<keyword evidence="8" id="KW-0460">Magnesium</keyword>
<evidence type="ECO:0000256" key="2">
    <source>
        <dbReference type="ARBA" id="ARBA00001946"/>
    </source>
</evidence>
<evidence type="ECO:0000313" key="16">
    <source>
        <dbReference type="Proteomes" id="UP001549921"/>
    </source>
</evidence>
<proteinExistence type="predicted"/>
<keyword evidence="5" id="KW-0808">Transferase</keyword>
<dbReference type="PANTHER" id="PTHR12271:SF66">
    <property type="entry name" value="TERMINAL URIDYLYLTRANSFERASE TAILOR"/>
    <property type="match status" value="1"/>
</dbReference>
<feature type="region of interest" description="Disordered" evidence="13">
    <location>
        <begin position="776"/>
        <end position="802"/>
    </location>
</feature>
<evidence type="ECO:0000256" key="7">
    <source>
        <dbReference type="ARBA" id="ARBA00022723"/>
    </source>
</evidence>
<accession>A0ABD0SUQ7</accession>
<dbReference type="GO" id="GO:0050265">
    <property type="term" value="F:RNA uridylyltransferase activity"/>
    <property type="evidence" value="ECO:0007669"/>
    <property type="project" value="UniProtKB-EC"/>
</dbReference>
<reference evidence="15 16" key="1">
    <citation type="submission" date="2024-06" db="EMBL/GenBank/DDBJ databases">
        <title>A chromosome-level genome assembly of beet webworm, Loxostege sticticalis.</title>
        <authorList>
            <person name="Zhang Y."/>
        </authorList>
    </citation>
    <scope>NUCLEOTIDE SEQUENCE [LARGE SCALE GENOMIC DNA]</scope>
    <source>
        <strain evidence="15">AQ028</strain>
        <tissue evidence="15">Male pupae</tissue>
    </source>
</reference>
<feature type="domain" description="RRM" evidence="14">
    <location>
        <begin position="141"/>
        <end position="206"/>
    </location>
</feature>
<feature type="compositionally biased region" description="Low complexity" evidence="13">
    <location>
        <begin position="68"/>
        <end position="80"/>
    </location>
</feature>
<comment type="cofactor">
    <cofactor evidence="2">
        <name>Mg(2+)</name>
        <dbReference type="ChEBI" id="CHEBI:18420"/>
    </cofactor>
</comment>
<feature type="compositionally biased region" description="Basic and acidic residues" evidence="13">
    <location>
        <begin position="127"/>
        <end position="137"/>
    </location>
</feature>
<feature type="compositionally biased region" description="Low complexity" evidence="13">
    <location>
        <begin position="776"/>
        <end position="793"/>
    </location>
</feature>
<dbReference type="Pfam" id="PF22600">
    <property type="entry name" value="MTPAP-like_central"/>
    <property type="match status" value="1"/>
</dbReference>
<comment type="caution">
    <text evidence="15">The sequence shown here is derived from an EMBL/GenBank/DDBJ whole genome shotgun (WGS) entry which is preliminary data.</text>
</comment>